<keyword evidence="1" id="KW-1133">Transmembrane helix</keyword>
<feature type="domain" description="CAAX prenyl protease 2/Lysostaphin resistance protein A-like" evidence="2">
    <location>
        <begin position="7"/>
        <end position="111"/>
    </location>
</feature>
<dbReference type="Pfam" id="PF02517">
    <property type="entry name" value="Rce1-like"/>
    <property type="match status" value="1"/>
</dbReference>
<evidence type="ECO:0000256" key="1">
    <source>
        <dbReference type="SAM" id="Phobius"/>
    </source>
</evidence>
<keyword evidence="4" id="KW-1185">Reference proteome</keyword>
<dbReference type="InterPro" id="IPR003675">
    <property type="entry name" value="Rce1/LyrA-like_dom"/>
</dbReference>
<evidence type="ECO:0000259" key="2">
    <source>
        <dbReference type="Pfam" id="PF02517"/>
    </source>
</evidence>
<keyword evidence="3" id="KW-0378">Hydrolase</keyword>
<accession>A0ABS8IWW9</accession>
<name>A0ABS8IWW9_9BURK</name>
<feature type="transmembrane region" description="Helical" evidence="1">
    <location>
        <begin position="102"/>
        <end position="122"/>
    </location>
</feature>
<keyword evidence="3" id="KW-0482">Metalloprotease</keyword>
<organism evidence="3 4">
    <name type="scientific">Massilia agrisoli</name>
    <dbReference type="NCBI Taxonomy" id="2892444"/>
    <lineage>
        <taxon>Bacteria</taxon>
        <taxon>Pseudomonadati</taxon>
        <taxon>Pseudomonadota</taxon>
        <taxon>Betaproteobacteria</taxon>
        <taxon>Burkholderiales</taxon>
        <taxon>Oxalobacteraceae</taxon>
        <taxon>Telluria group</taxon>
        <taxon>Massilia</taxon>
    </lineage>
</organism>
<dbReference type="GO" id="GO:0008237">
    <property type="term" value="F:metallopeptidase activity"/>
    <property type="evidence" value="ECO:0007669"/>
    <property type="project" value="UniProtKB-KW"/>
</dbReference>
<gene>
    <name evidence="3" type="ORF">LMJ30_19050</name>
</gene>
<evidence type="ECO:0000313" key="4">
    <source>
        <dbReference type="Proteomes" id="UP001198701"/>
    </source>
</evidence>
<proteinExistence type="predicted"/>
<keyword evidence="1" id="KW-0812">Transmembrane</keyword>
<keyword evidence="3" id="KW-0645">Protease</keyword>
<dbReference type="EMBL" id="JAJHPV010000021">
    <property type="protein sequence ID" value="MCC6073034.1"/>
    <property type="molecule type" value="Genomic_DNA"/>
</dbReference>
<reference evidence="3 4" key="1">
    <citation type="submission" date="2021-11" db="EMBL/GenBank/DDBJ databases">
        <authorList>
            <person name="Huq M.A."/>
        </authorList>
    </citation>
    <scope>NUCLEOTIDE SEQUENCE [LARGE SCALE GENOMIC DNA]</scope>
    <source>
        <strain evidence="3 4">MAHUQ-52</strain>
    </source>
</reference>
<dbReference type="Proteomes" id="UP001198701">
    <property type="component" value="Unassembled WGS sequence"/>
</dbReference>
<evidence type="ECO:0000313" key="3">
    <source>
        <dbReference type="EMBL" id="MCC6073034.1"/>
    </source>
</evidence>
<keyword evidence="1" id="KW-0472">Membrane</keyword>
<feature type="transmembrane region" description="Helical" evidence="1">
    <location>
        <begin position="70"/>
        <end position="90"/>
    </location>
</feature>
<comment type="caution">
    <text evidence="3">The sequence shown here is derived from an EMBL/GenBank/DDBJ whole genome shotgun (WGS) entry which is preliminary data.</text>
</comment>
<sequence>MSLLTLYLMFTLPALVFSPVAEEIFFRGILQRTLEQHLPEQTSTLIESAAFGVVHLCHHGLMVGAAGLGWMPLSGSLWMMLMFGTALLFARIRKRSGSLYPAMAAHAAFNLTMNAMIFMALWD</sequence>
<dbReference type="RefSeq" id="WP_229434119.1">
    <property type="nucleotide sequence ID" value="NZ_JAJHPV010000021.1"/>
</dbReference>
<protein>
    <submittedName>
        <fullName evidence="3">CPBP family intramembrane metalloprotease</fullName>
    </submittedName>
</protein>